<dbReference type="EMBL" id="CP034951">
    <property type="protein sequence ID" value="QAA80926.1"/>
    <property type="molecule type" value="Genomic_DNA"/>
</dbReference>
<proteinExistence type="predicted"/>
<dbReference type="Pfam" id="PF14391">
    <property type="entry name" value="DUF4421"/>
    <property type="match status" value="1"/>
</dbReference>
<dbReference type="OrthoDB" id="669053at2"/>
<protein>
    <submittedName>
        <fullName evidence="1">DUF4421 domain-containing protein</fullName>
    </submittedName>
</protein>
<dbReference type="KEGG" id="aev:EI546_03915"/>
<evidence type="ECO:0000313" key="1">
    <source>
        <dbReference type="EMBL" id="QAA80926.1"/>
    </source>
</evidence>
<accession>A0A410G0X2</accession>
<name>A0A410G0X2_9FLAO</name>
<dbReference type="Proteomes" id="UP000285517">
    <property type="component" value="Chromosome"/>
</dbReference>
<sequence>MFRDLIKTRVNYRSPLNFRYLCFLFVVICAKSVGLSQVEKARDSSYFISYTDKVVVGLNVDTQTDTYIFRDDSFIDRMEITPNNLYRLSVSVDYKFIGVSLGFAPSFFKEKDAQRLKGESSFSDYKFHFFFGQFVQGLQYQSTKGYYFVNTGDYIDDWQDGKDPYVQFPDLKKTIYGMSSGYVFNKNFSYRSLIGYTERQIKSAGSVVPILYYDYTRFSNVFYGEKSVEKQLNFRLAVGYYYTFVLSGKWFATAGLSPSIAVRFSHFIDSEADGHETQEKETYLLQALDGVLQIGFNGRRFFGGGKLILNADKYDEDSQSHIENNQIYSLAYFGLRFDAPRFISKPVEDVENKVQKNLESLKKEKPKSK</sequence>
<dbReference type="InterPro" id="IPR025535">
    <property type="entry name" value="DUF4421"/>
</dbReference>
<keyword evidence="2" id="KW-1185">Reference proteome</keyword>
<organism evidence="1 2">
    <name type="scientific">Aequorivita ciconiae</name>
    <dbReference type="NCBI Taxonomy" id="2494375"/>
    <lineage>
        <taxon>Bacteria</taxon>
        <taxon>Pseudomonadati</taxon>
        <taxon>Bacteroidota</taxon>
        <taxon>Flavobacteriia</taxon>
        <taxon>Flavobacteriales</taxon>
        <taxon>Flavobacteriaceae</taxon>
        <taxon>Aequorivita</taxon>
    </lineage>
</organism>
<evidence type="ECO:0000313" key="2">
    <source>
        <dbReference type="Proteomes" id="UP000285517"/>
    </source>
</evidence>
<dbReference type="AlphaFoldDB" id="A0A410G0X2"/>
<reference evidence="1 2" key="1">
    <citation type="submission" date="2019-01" db="EMBL/GenBank/DDBJ databases">
        <title>Complete genome sequencing of Aequorivita sp. H23M31.</title>
        <authorList>
            <person name="Bae J.-W."/>
        </authorList>
    </citation>
    <scope>NUCLEOTIDE SEQUENCE [LARGE SCALE GENOMIC DNA]</scope>
    <source>
        <strain evidence="1 2">H23M31</strain>
    </source>
</reference>
<gene>
    <name evidence="1" type="ORF">EI546_03915</name>
</gene>